<dbReference type="InterPro" id="IPR005467">
    <property type="entry name" value="His_kinase_dom"/>
</dbReference>
<dbReference type="GO" id="GO:0005524">
    <property type="term" value="F:ATP binding"/>
    <property type="evidence" value="ECO:0007669"/>
    <property type="project" value="UniProtKB-KW"/>
</dbReference>
<evidence type="ECO:0000313" key="15">
    <source>
        <dbReference type="Proteomes" id="UP000317835"/>
    </source>
</evidence>
<name>A0A518H1R0_9BACT</name>
<dbReference type="InterPro" id="IPR000700">
    <property type="entry name" value="PAS-assoc_C"/>
</dbReference>
<dbReference type="InterPro" id="IPR004358">
    <property type="entry name" value="Sig_transdc_His_kin-like_C"/>
</dbReference>
<dbReference type="SUPFAM" id="SSF47384">
    <property type="entry name" value="Homodimeric domain of signal transducing histidine kinase"/>
    <property type="match status" value="1"/>
</dbReference>
<dbReference type="CDD" id="cd00082">
    <property type="entry name" value="HisKA"/>
    <property type="match status" value="1"/>
</dbReference>
<dbReference type="InterPro" id="IPR003594">
    <property type="entry name" value="HATPase_dom"/>
</dbReference>
<evidence type="ECO:0000256" key="4">
    <source>
        <dbReference type="ARBA" id="ARBA00022679"/>
    </source>
</evidence>
<dbReference type="InterPro" id="IPR003018">
    <property type="entry name" value="GAF"/>
</dbReference>
<accession>A0A518H1R0</accession>
<gene>
    <name evidence="14" type="primary">fixL_1</name>
    <name evidence="14" type="ORF">ElP_26740</name>
</gene>
<dbReference type="Gene3D" id="3.30.450.20">
    <property type="entry name" value="PAS domain"/>
    <property type="match status" value="2"/>
</dbReference>
<keyword evidence="6" id="KW-0418">Kinase</keyword>
<dbReference type="InterPro" id="IPR003661">
    <property type="entry name" value="HisK_dim/P_dom"/>
</dbReference>
<protein>
    <recommendedName>
        <fullName evidence="2">histidine kinase</fullName>
        <ecNumber evidence="2">2.7.13.3</ecNumber>
    </recommendedName>
</protein>
<dbReference type="EMBL" id="CP036426">
    <property type="protein sequence ID" value="QDV34778.1"/>
    <property type="molecule type" value="Genomic_DNA"/>
</dbReference>
<dbReference type="SMART" id="SM00086">
    <property type="entry name" value="PAC"/>
    <property type="match status" value="2"/>
</dbReference>
<dbReference type="SMART" id="SM00387">
    <property type="entry name" value="HATPase_c"/>
    <property type="match status" value="1"/>
</dbReference>
<evidence type="ECO:0000256" key="9">
    <source>
        <dbReference type="SAM" id="Coils"/>
    </source>
</evidence>
<dbReference type="InterPro" id="IPR013767">
    <property type="entry name" value="PAS_fold"/>
</dbReference>
<dbReference type="PANTHER" id="PTHR43065:SF50">
    <property type="entry name" value="HISTIDINE KINASE"/>
    <property type="match status" value="1"/>
</dbReference>
<evidence type="ECO:0000256" key="1">
    <source>
        <dbReference type="ARBA" id="ARBA00000085"/>
    </source>
</evidence>
<dbReference type="GO" id="GO:0000155">
    <property type="term" value="F:phosphorelay sensor kinase activity"/>
    <property type="evidence" value="ECO:0007669"/>
    <property type="project" value="InterPro"/>
</dbReference>
<dbReference type="KEGG" id="tpla:ElP_26740"/>
<dbReference type="SMART" id="SM00091">
    <property type="entry name" value="PAS"/>
    <property type="match status" value="2"/>
</dbReference>
<reference evidence="14 15" key="1">
    <citation type="submission" date="2019-02" db="EMBL/GenBank/DDBJ databases">
        <title>Deep-cultivation of Planctomycetes and their phenomic and genomic characterization uncovers novel biology.</title>
        <authorList>
            <person name="Wiegand S."/>
            <person name="Jogler M."/>
            <person name="Boedeker C."/>
            <person name="Pinto D."/>
            <person name="Vollmers J."/>
            <person name="Rivas-Marin E."/>
            <person name="Kohn T."/>
            <person name="Peeters S.H."/>
            <person name="Heuer A."/>
            <person name="Rast P."/>
            <person name="Oberbeckmann S."/>
            <person name="Bunk B."/>
            <person name="Jeske O."/>
            <person name="Meyerdierks A."/>
            <person name="Storesund J.E."/>
            <person name="Kallscheuer N."/>
            <person name="Luecker S."/>
            <person name="Lage O.M."/>
            <person name="Pohl T."/>
            <person name="Merkel B.J."/>
            <person name="Hornburger P."/>
            <person name="Mueller R.-W."/>
            <person name="Bruemmer F."/>
            <person name="Labrenz M."/>
            <person name="Spormann A.M."/>
            <person name="Op den Camp H."/>
            <person name="Overmann J."/>
            <person name="Amann R."/>
            <person name="Jetten M.S.M."/>
            <person name="Mascher T."/>
            <person name="Medema M.H."/>
            <person name="Devos D.P."/>
            <person name="Kaster A.-K."/>
            <person name="Ovreas L."/>
            <person name="Rohde M."/>
            <person name="Galperin M.Y."/>
            <person name="Jogler C."/>
        </authorList>
    </citation>
    <scope>NUCLEOTIDE SEQUENCE [LARGE SCALE GENOMIC DNA]</scope>
    <source>
        <strain evidence="14 15">ElP</strain>
    </source>
</reference>
<dbReference type="SMART" id="SM00388">
    <property type="entry name" value="HisKA"/>
    <property type="match status" value="1"/>
</dbReference>
<feature type="coiled-coil region" evidence="9">
    <location>
        <begin position="330"/>
        <end position="396"/>
    </location>
</feature>
<evidence type="ECO:0000256" key="5">
    <source>
        <dbReference type="ARBA" id="ARBA00022741"/>
    </source>
</evidence>
<comment type="catalytic activity">
    <reaction evidence="1">
        <text>ATP + protein L-histidine = ADP + protein N-phospho-L-histidine.</text>
        <dbReference type="EC" id="2.7.13.3"/>
    </reaction>
</comment>
<dbReference type="PROSITE" id="PS50109">
    <property type="entry name" value="HIS_KIN"/>
    <property type="match status" value="1"/>
</dbReference>
<dbReference type="GO" id="GO:0006355">
    <property type="term" value="P:regulation of DNA-templated transcription"/>
    <property type="evidence" value="ECO:0007669"/>
    <property type="project" value="InterPro"/>
</dbReference>
<keyword evidence="7" id="KW-0067">ATP-binding</keyword>
<feature type="compositionally biased region" description="Low complexity" evidence="10">
    <location>
        <begin position="784"/>
        <end position="793"/>
    </location>
</feature>
<evidence type="ECO:0000256" key="2">
    <source>
        <dbReference type="ARBA" id="ARBA00012438"/>
    </source>
</evidence>
<dbReference type="EC" id="2.7.13.3" evidence="2"/>
<evidence type="ECO:0000259" key="11">
    <source>
        <dbReference type="PROSITE" id="PS50109"/>
    </source>
</evidence>
<feature type="domain" description="PAC" evidence="13">
    <location>
        <begin position="463"/>
        <end position="513"/>
    </location>
</feature>
<feature type="region of interest" description="Disordered" evidence="10">
    <location>
        <begin position="774"/>
        <end position="793"/>
    </location>
</feature>
<keyword evidence="4 14" id="KW-0808">Transferase</keyword>
<organism evidence="14 15">
    <name type="scientific">Tautonia plasticadhaerens</name>
    <dbReference type="NCBI Taxonomy" id="2527974"/>
    <lineage>
        <taxon>Bacteria</taxon>
        <taxon>Pseudomonadati</taxon>
        <taxon>Planctomycetota</taxon>
        <taxon>Planctomycetia</taxon>
        <taxon>Isosphaerales</taxon>
        <taxon>Isosphaeraceae</taxon>
        <taxon>Tautonia</taxon>
    </lineage>
</organism>
<dbReference type="SUPFAM" id="SSF55874">
    <property type="entry name" value="ATPase domain of HSP90 chaperone/DNA topoisomerase II/histidine kinase"/>
    <property type="match status" value="1"/>
</dbReference>
<keyword evidence="3" id="KW-0597">Phosphoprotein</keyword>
<dbReference type="SMART" id="SM00065">
    <property type="entry name" value="GAF"/>
    <property type="match status" value="1"/>
</dbReference>
<dbReference type="InterPro" id="IPR000014">
    <property type="entry name" value="PAS"/>
</dbReference>
<dbReference type="Pfam" id="PF02518">
    <property type="entry name" value="HATPase_c"/>
    <property type="match status" value="1"/>
</dbReference>
<dbReference type="PRINTS" id="PR00344">
    <property type="entry name" value="BCTRLSENSOR"/>
</dbReference>
<evidence type="ECO:0000256" key="6">
    <source>
        <dbReference type="ARBA" id="ARBA00022777"/>
    </source>
</evidence>
<dbReference type="InterPro" id="IPR013656">
    <property type="entry name" value="PAS_4"/>
</dbReference>
<dbReference type="InterPro" id="IPR001610">
    <property type="entry name" value="PAC"/>
</dbReference>
<dbReference type="Pfam" id="PF13185">
    <property type="entry name" value="GAF_2"/>
    <property type="match status" value="1"/>
</dbReference>
<evidence type="ECO:0000313" key="14">
    <source>
        <dbReference type="EMBL" id="QDV34778.1"/>
    </source>
</evidence>
<keyword evidence="8" id="KW-0902">Two-component regulatory system</keyword>
<dbReference type="Pfam" id="PF00989">
    <property type="entry name" value="PAS"/>
    <property type="match status" value="1"/>
</dbReference>
<evidence type="ECO:0000259" key="12">
    <source>
        <dbReference type="PROSITE" id="PS50112"/>
    </source>
</evidence>
<keyword evidence="15" id="KW-1185">Reference proteome</keyword>
<dbReference type="PANTHER" id="PTHR43065">
    <property type="entry name" value="SENSOR HISTIDINE KINASE"/>
    <property type="match status" value="1"/>
</dbReference>
<dbReference type="PROSITE" id="PS50113">
    <property type="entry name" value="PAC"/>
    <property type="match status" value="2"/>
</dbReference>
<dbReference type="AlphaFoldDB" id="A0A518H1R0"/>
<dbReference type="CDD" id="cd00130">
    <property type="entry name" value="PAS"/>
    <property type="match status" value="2"/>
</dbReference>
<dbReference type="InterPro" id="IPR035965">
    <property type="entry name" value="PAS-like_dom_sf"/>
</dbReference>
<evidence type="ECO:0000256" key="3">
    <source>
        <dbReference type="ARBA" id="ARBA00022553"/>
    </source>
</evidence>
<dbReference type="InterPro" id="IPR029016">
    <property type="entry name" value="GAF-like_dom_sf"/>
</dbReference>
<dbReference type="Pfam" id="PF08448">
    <property type="entry name" value="PAS_4"/>
    <property type="match status" value="1"/>
</dbReference>
<dbReference type="InterPro" id="IPR036890">
    <property type="entry name" value="HATPase_C_sf"/>
</dbReference>
<dbReference type="Gene3D" id="1.10.287.130">
    <property type="match status" value="1"/>
</dbReference>
<feature type="domain" description="Histidine kinase" evidence="11">
    <location>
        <begin position="526"/>
        <end position="776"/>
    </location>
</feature>
<evidence type="ECO:0000256" key="7">
    <source>
        <dbReference type="ARBA" id="ARBA00022840"/>
    </source>
</evidence>
<evidence type="ECO:0000256" key="10">
    <source>
        <dbReference type="SAM" id="MobiDB-lite"/>
    </source>
</evidence>
<feature type="domain" description="PAC" evidence="13">
    <location>
        <begin position="112"/>
        <end position="164"/>
    </location>
</feature>
<dbReference type="Gene3D" id="3.30.450.40">
    <property type="match status" value="1"/>
</dbReference>
<keyword evidence="5" id="KW-0547">Nucleotide-binding</keyword>
<keyword evidence="9" id="KW-0175">Coiled coil</keyword>
<dbReference type="SUPFAM" id="SSF55781">
    <property type="entry name" value="GAF domain-like"/>
    <property type="match status" value="1"/>
</dbReference>
<feature type="domain" description="PAS" evidence="12">
    <location>
        <begin position="386"/>
        <end position="456"/>
    </location>
</feature>
<dbReference type="Gene3D" id="3.30.565.10">
    <property type="entry name" value="Histidine kinase-like ATPase, C-terminal domain"/>
    <property type="match status" value="1"/>
</dbReference>
<dbReference type="RefSeq" id="WP_197446950.1">
    <property type="nucleotide sequence ID" value="NZ_CP036426.1"/>
</dbReference>
<dbReference type="SUPFAM" id="SSF55785">
    <property type="entry name" value="PYP-like sensor domain (PAS domain)"/>
    <property type="match status" value="2"/>
</dbReference>
<dbReference type="NCBIfam" id="TIGR00229">
    <property type="entry name" value="sensory_box"/>
    <property type="match status" value="2"/>
</dbReference>
<dbReference type="PROSITE" id="PS50112">
    <property type="entry name" value="PAS"/>
    <property type="match status" value="2"/>
</dbReference>
<sequence length="793" mass="88791">MQDELEQRVRIRTRALARSNEALRSEVAERERAEASLRQVQEQFRLFVEHSPAAVAMFDRQMRYVLASRRWRTDYGLGDREIIGRSHYEVFPEVPDRWREIHRRVLAGEVLGCEEDPFPRPDGHTDWVRWECRPWPDASGAVGGLIMCTEVVTERKRAEIRLQRVERARMALSRCSQALVRAVDEPSFLREICRVIVEVAGYRLCWVGFAEHDAGKAVRPVAHAGYEDGYLKTLCVSWDDTDRGRGPVGRAIRSRRPSVFKDVANDPNFAPWREEAMKRGYASVIGVPLLCEAEALGVVVIYASEPDAFDDEEVALLRGLADDLAFGVVSLRARAERRKAREELERAHEELERRVDLRTAELSRANEQLTREVADRERAEQALRSSERLYRQLTEGTGDAIVVADHRGVITLVNPAARRVFGYDEGEALGRPLSLLIPEDHQVDHRGAVRRFVEDREGHLVGRTVELRGRRKGGEVFPLEVSLSAIDLPEGVVLLGAIRDVTDRQRMQARISQAEKLASLGLLSAGIAHEINNPLAYVSNNLAVLERDFAALSEILDVHDQARGDMLRACPDRLSRIDEIAEEFDLPYLRRNLGRLLASTKQGIKRVSDIVQNLRGFTRLDQTAVDRVDLHEAIASSIEMVRGRLAHHNITLEQHWADLPPVSCTPAQINQVVLNLLVNALQAIEATGRDHGRIALSTRQQGDEVVLEVVDDGVGIAESDLPRIFDPFYTTKPIGQGTGLGLSISHGIIRDHGGRLEVDGRPGLGARFRIVLPVARPEPPPEGDPTGPAAPRA</sequence>
<dbReference type="InterPro" id="IPR036097">
    <property type="entry name" value="HisK_dim/P_sf"/>
</dbReference>
<proteinExistence type="predicted"/>
<evidence type="ECO:0000256" key="8">
    <source>
        <dbReference type="ARBA" id="ARBA00023012"/>
    </source>
</evidence>
<evidence type="ECO:0000259" key="13">
    <source>
        <dbReference type="PROSITE" id="PS50113"/>
    </source>
</evidence>
<dbReference type="Proteomes" id="UP000317835">
    <property type="component" value="Chromosome"/>
</dbReference>
<feature type="domain" description="PAS" evidence="12">
    <location>
        <begin position="40"/>
        <end position="109"/>
    </location>
</feature>